<keyword evidence="1" id="KW-0430">Lectin</keyword>
<reference evidence="1 2" key="1">
    <citation type="submission" date="2018-03" db="EMBL/GenBank/DDBJ databases">
        <title>Genomic Encyclopedia of Archaeal and Bacterial Type Strains, Phase II (KMG-II): from individual species to whole genera.</title>
        <authorList>
            <person name="Goeker M."/>
        </authorList>
    </citation>
    <scope>NUCLEOTIDE SEQUENCE [LARGE SCALE GENOMIC DNA]</scope>
    <source>
        <strain evidence="1 2">DSM 100214</strain>
    </source>
</reference>
<keyword evidence="2" id="KW-1185">Reference proteome</keyword>
<dbReference type="Gene3D" id="2.60.120.200">
    <property type="match status" value="1"/>
</dbReference>
<evidence type="ECO:0000313" key="1">
    <source>
        <dbReference type="EMBL" id="PXV58814.1"/>
    </source>
</evidence>
<dbReference type="InterPro" id="IPR013784">
    <property type="entry name" value="Carb-bd-like_fold"/>
</dbReference>
<dbReference type="Gene3D" id="2.60.40.10">
    <property type="entry name" value="Immunoglobulins"/>
    <property type="match status" value="1"/>
</dbReference>
<name>A0A2V3PHR8_9BACT</name>
<comment type="caution">
    <text evidence="1">The sequence shown here is derived from an EMBL/GenBank/DDBJ whole genome shotgun (WGS) entry which is preliminary data.</text>
</comment>
<organism evidence="1 2">
    <name type="scientific">Dysgonomonas alginatilytica</name>
    <dbReference type="NCBI Taxonomy" id="1605892"/>
    <lineage>
        <taxon>Bacteria</taxon>
        <taxon>Pseudomonadati</taxon>
        <taxon>Bacteroidota</taxon>
        <taxon>Bacteroidia</taxon>
        <taxon>Bacteroidales</taxon>
        <taxon>Dysgonomonadaceae</taxon>
        <taxon>Dysgonomonas</taxon>
    </lineage>
</organism>
<dbReference type="AlphaFoldDB" id="A0A2V3PHR8"/>
<dbReference type="EMBL" id="QICL01000044">
    <property type="protein sequence ID" value="PXV58814.1"/>
    <property type="molecule type" value="Genomic_DNA"/>
</dbReference>
<dbReference type="GO" id="GO:0005975">
    <property type="term" value="P:carbohydrate metabolic process"/>
    <property type="evidence" value="ECO:0007669"/>
    <property type="project" value="UniProtKB-ARBA"/>
</dbReference>
<protein>
    <submittedName>
        <fullName evidence="1">Concanavalin A-like lectin/glucanase superfamily protein</fullName>
    </submittedName>
</protein>
<evidence type="ECO:0000313" key="2">
    <source>
        <dbReference type="Proteomes" id="UP000247973"/>
    </source>
</evidence>
<dbReference type="SUPFAM" id="SSF49899">
    <property type="entry name" value="Concanavalin A-like lectins/glucanases"/>
    <property type="match status" value="1"/>
</dbReference>
<dbReference type="GO" id="GO:0004553">
    <property type="term" value="F:hydrolase activity, hydrolyzing O-glycosyl compounds"/>
    <property type="evidence" value="ECO:0007669"/>
    <property type="project" value="UniProtKB-ARBA"/>
</dbReference>
<dbReference type="Gene3D" id="2.60.40.1120">
    <property type="entry name" value="Carboxypeptidase-like, regulatory domain"/>
    <property type="match status" value="1"/>
</dbReference>
<dbReference type="Pfam" id="PF13620">
    <property type="entry name" value="CarboxypepD_reg"/>
    <property type="match status" value="1"/>
</dbReference>
<dbReference type="Proteomes" id="UP000247973">
    <property type="component" value="Unassembled WGS sequence"/>
</dbReference>
<proteinExistence type="predicted"/>
<dbReference type="Pfam" id="PF13385">
    <property type="entry name" value="Laminin_G_3"/>
    <property type="match status" value="1"/>
</dbReference>
<dbReference type="InterPro" id="IPR013783">
    <property type="entry name" value="Ig-like_fold"/>
</dbReference>
<sequence>MLTSCMKTEPDIYGSIYGFVTDAETSHPIPAAEVTLSPTGKTAVTGDDGRYEFINLEAGQYSIQVKKSRFQTNKKSLTVNPGSVTQADVVLQIENGSLYIENPQINYGTSANQSILNISNRGGNSLEWNITKDCEWVSEIIPSTGTIPANSSTSVLVKIDRNKLSDSQIAETTLIVSSNGRNVEIAISVNKTSGQNPPIAITDGLLTYYNFDDNSIIDLSGYGNNGRTVNSPEFISDAPNGKGKCLSLKAAKNEYLVIPANPLAKTEIYTTLHEYSVSFWIKDFESGMIFSLINTHETSSLPYFYTQNDSFFIEIKENGLSEVINLGQGASSYKDGIWHMITYTTNKGVQELYIDSKKFSEKNAIYYNYQLIAKNSIHFGGDGGFSNYRKPMNMKIDNIRIHNKQLTSEEVTIIYNAEK</sequence>
<dbReference type="SUPFAM" id="SSF49452">
    <property type="entry name" value="Starch-binding domain-like"/>
    <property type="match status" value="1"/>
</dbReference>
<accession>A0A2V3PHR8</accession>
<dbReference type="GO" id="GO:0030246">
    <property type="term" value="F:carbohydrate binding"/>
    <property type="evidence" value="ECO:0007669"/>
    <property type="project" value="UniProtKB-KW"/>
</dbReference>
<gene>
    <name evidence="1" type="ORF">CLV62_14426</name>
</gene>
<dbReference type="InterPro" id="IPR013320">
    <property type="entry name" value="ConA-like_dom_sf"/>
</dbReference>